<feature type="compositionally biased region" description="Basic and acidic residues" evidence="1">
    <location>
        <begin position="1104"/>
        <end position="1115"/>
    </location>
</feature>
<dbReference type="OrthoDB" id="2687259at2759"/>
<feature type="compositionally biased region" description="Polar residues" evidence="1">
    <location>
        <begin position="731"/>
        <end position="740"/>
    </location>
</feature>
<keyword evidence="3" id="KW-1185">Reference proteome</keyword>
<dbReference type="Proteomes" id="UP000054477">
    <property type="component" value="Unassembled WGS sequence"/>
</dbReference>
<feature type="compositionally biased region" description="Polar residues" evidence="1">
    <location>
        <begin position="1032"/>
        <end position="1041"/>
    </location>
</feature>
<evidence type="ECO:0000313" key="3">
    <source>
        <dbReference type="Proteomes" id="UP000054477"/>
    </source>
</evidence>
<accession>A0A0C9WL32</accession>
<feature type="compositionally biased region" description="Basic and acidic residues" evidence="1">
    <location>
        <begin position="744"/>
        <end position="753"/>
    </location>
</feature>
<reference evidence="2 3" key="1">
    <citation type="submission" date="2014-04" db="EMBL/GenBank/DDBJ databases">
        <authorList>
            <consortium name="DOE Joint Genome Institute"/>
            <person name="Kuo A."/>
            <person name="Kohler A."/>
            <person name="Nagy L.G."/>
            <person name="Floudas D."/>
            <person name="Copeland A."/>
            <person name="Barry K.W."/>
            <person name="Cichocki N."/>
            <person name="Veneault-Fourrey C."/>
            <person name="LaButti K."/>
            <person name="Lindquist E.A."/>
            <person name="Lipzen A."/>
            <person name="Lundell T."/>
            <person name="Morin E."/>
            <person name="Murat C."/>
            <person name="Sun H."/>
            <person name="Tunlid A."/>
            <person name="Henrissat B."/>
            <person name="Grigoriev I.V."/>
            <person name="Hibbett D.S."/>
            <person name="Martin F."/>
            <person name="Nordberg H.P."/>
            <person name="Cantor M.N."/>
            <person name="Hua S.X."/>
        </authorList>
    </citation>
    <scope>NUCLEOTIDE SEQUENCE [LARGE SCALE GENOMIC DNA]</scope>
    <source>
        <strain evidence="2 3">LaAM-08-1</strain>
    </source>
</reference>
<dbReference type="Pfam" id="PF18759">
    <property type="entry name" value="Plavaka"/>
    <property type="match status" value="1"/>
</dbReference>
<feature type="region of interest" description="Disordered" evidence="1">
    <location>
        <begin position="1013"/>
        <end position="1115"/>
    </location>
</feature>
<dbReference type="InterPro" id="IPR041078">
    <property type="entry name" value="Plavaka"/>
</dbReference>
<proteinExistence type="predicted"/>
<organism evidence="2 3">
    <name type="scientific">Laccaria amethystina LaAM-08-1</name>
    <dbReference type="NCBI Taxonomy" id="1095629"/>
    <lineage>
        <taxon>Eukaryota</taxon>
        <taxon>Fungi</taxon>
        <taxon>Dikarya</taxon>
        <taxon>Basidiomycota</taxon>
        <taxon>Agaricomycotina</taxon>
        <taxon>Agaricomycetes</taxon>
        <taxon>Agaricomycetidae</taxon>
        <taxon>Agaricales</taxon>
        <taxon>Agaricineae</taxon>
        <taxon>Hydnangiaceae</taxon>
        <taxon>Laccaria</taxon>
    </lineage>
</organism>
<gene>
    <name evidence="2" type="ORF">K443DRAFT_106452</name>
</gene>
<dbReference type="EMBL" id="KN838707">
    <property type="protein sequence ID" value="KIJ96904.1"/>
    <property type="molecule type" value="Genomic_DNA"/>
</dbReference>
<protein>
    <submittedName>
        <fullName evidence="2">Unplaced genomic scaffold K443scaffold_172, whole genome shotgun sequence</fullName>
    </submittedName>
</protein>
<reference evidence="3" key="2">
    <citation type="submission" date="2015-01" db="EMBL/GenBank/DDBJ databases">
        <title>Evolutionary Origins and Diversification of the Mycorrhizal Mutualists.</title>
        <authorList>
            <consortium name="DOE Joint Genome Institute"/>
            <consortium name="Mycorrhizal Genomics Consortium"/>
            <person name="Kohler A."/>
            <person name="Kuo A."/>
            <person name="Nagy L.G."/>
            <person name="Floudas D."/>
            <person name="Copeland A."/>
            <person name="Barry K.W."/>
            <person name="Cichocki N."/>
            <person name="Veneault-Fourrey C."/>
            <person name="LaButti K."/>
            <person name="Lindquist E.A."/>
            <person name="Lipzen A."/>
            <person name="Lundell T."/>
            <person name="Morin E."/>
            <person name="Murat C."/>
            <person name="Riley R."/>
            <person name="Ohm R."/>
            <person name="Sun H."/>
            <person name="Tunlid A."/>
            <person name="Henrissat B."/>
            <person name="Grigoriev I.V."/>
            <person name="Hibbett D.S."/>
            <person name="Martin F."/>
        </authorList>
    </citation>
    <scope>NUCLEOTIDE SEQUENCE [LARGE SCALE GENOMIC DNA]</scope>
    <source>
        <strain evidence="3">LaAM-08-1</strain>
    </source>
</reference>
<dbReference type="AlphaFoldDB" id="A0A0C9WL32"/>
<feature type="compositionally biased region" description="Low complexity" evidence="1">
    <location>
        <begin position="1042"/>
        <end position="1057"/>
    </location>
</feature>
<dbReference type="STRING" id="1095629.A0A0C9WL32"/>
<dbReference type="HOGENOM" id="CLU_002498_0_0_1"/>
<name>A0A0C9WL32_9AGAR</name>
<feature type="region of interest" description="Disordered" evidence="1">
    <location>
        <begin position="616"/>
        <end position="645"/>
    </location>
</feature>
<feature type="compositionally biased region" description="Polar residues" evidence="1">
    <location>
        <begin position="1013"/>
        <end position="1023"/>
    </location>
</feature>
<evidence type="ECO:0000256" key="1">
    <source>
        <dbReference type="SAM" id="MobiDB-lite"/>
    </source>
</evidence>
<feature type="region of interest" description="Disordered" evidence="1">
    <location>
        <begin position="723"/>
        <end position="755"/>
    </location>
</feature>
<sequence length="1115" mass="126760">MPASTNTSDEPGSANIYPLYNLYSETCPCGKEFYQPNSFSLHLRSCKGTKKRLSDAQNKWGELMKRRRTAQRGNLGLESEAEGSSDHLEVLDAGGAALSSNHVLAEESQGVLGRRARRLPKRYEDFIAESPAILPASIPSPPEPTSHVGAAVSALCSAKVLVPTSAEPVICKTLDSSRNVFGLFRRYHAENFPKHDPDAQIMLEDLVDVGCPQQKYCAGDAPQSNYSFHPYPNESSFLLGHWYWNGGVQKSQEDFKSLVDIVSGPKFLPEEVRNVNWKAINTQLGQEELDEEEEWADIDAGWQRSSVSLLAPFHRRTANPGPKSQQVSDFYHRSVVSILREKLSNKDEFQHFHLEPYELLWQTVPMERPVQVQGELYSSPAFIEAHKELQSMAAEPGCALQRVVVGLMYASDVTHLTLFGTAKLWPLYVYFGNFSKYRRCKVSNNLCEEVAYFQQLPSDFKDFAAPHFGQKGISDTFITHCHRELFHEQWKILLDEEFLSAYKHGVVIECSDGVQRRFYLHIFTYSADYPEKSFNCSLCAIPAFDGLLPEPHNGNIVELLYVYAHWHGLAKLRMHTDLTLNILDNLTSILGQKLRKFDDETCSKFVTLELPREAETRNRRAAKASTKKSEGLTNSAFPSPNPKTPKTCRCKRLNLNTYKHHAYGDYSWTIRQLGTTDSYSTEASELAHRSPKRRYLRTSHKMFILQLAQSERRQVRLRRIARRHNHHPATKIQNSSASASDSEEQTRPLDQKYHIGKNQNTFVHIGRFLNDNKGDPAIKDFMPVLRAHLLPRIHRKNGATGFKDGTCGTPEMEQKQLDGILFKADRIYSHKIVRFYYTTYDVRRAEDVINPNTPHQNVMLLADEKDPSAHPFLYARVLGIFHVNVVYVGPGMINNTPTRFDFLWVRWYERVPPEGQFHLDVLSFPPVARSASLGFVDPADVLRACHVVPKFKEGFRHKDRMGLSKFCKDGEDWKQYFVGRFADRDMVMLFHWGLGVGHTYSHDVHNNATSMWPISQTPASQSDLRGYEDDSSPTQLTGADATSSESTNLSNNLDDSSPLGDPNVEAELSSKERENEVLSDSSEEEGLNNGPLDYQEPEYDNYDEELRAEFENMYG</sequence>
<evidence type="ECO:0000313" key="2">
    <source>
        <dbReference type="EMBL" id="KIJ96904.1"/>
    </source>
</evidence>